<dbReference type="InterPro" id="IPR008271">
    <property type="entry name" value="Ser/Thr_kinase_AS"/>
</dbReference>
<accession>A0A836BNP5</accession>
<evidence type="ECO:0000313" key="5">
    <source>
        <dbReference type="EMBL" id="KAG2483491.1"/>
    </source>
</evidence>
<dbReference type="PANTHER" id="PTHR24055">
    <property type="entry name" value="MITOGEN-ACTIVATED PROTEIN KINASE"/>
    <property type="match status" value="1"/>
</dbReference>
<dbReference type="GO" id="GO:0004672">
    <property type="term" value="F:protein kinase activity"/>
    <property type="evidence" value="ECO:0007669"/>
    <property type="project" value="InterPro"/>
</dbReference>
<dbReference type="AlphaFoldDB" id="A0A836BNP5"/>
<evidence type="ECO:0000256" key="1">
    <source>
        <dbReference type="ARBA" id="ARBA00022741"/>
    </source>
</evidence>
<organism evidence="5 6">
    <name type="scientific">Edaphochlamys debaryana</name>
    <dbReference type="NCBI Taxonomy" id="47281"/>
    <lineage>
        <taxon>Eukaryota</taxon>
        <taxon>Viridiplantae</taxon>
        <taxon>Chlorophyta</taxon>
        <taxon>core chlorophytes</taxon>
        <taxon>Chlorophyceae</taxon>
        <taxon>CS clade</taxon>
        <taxon>Chlamydomonadales</taxon>
        <taxon>Chlamydomonadales incertae sedis</taxon>
        <taxon>Edaphochlamys</taxon>
    </lineage>
</organism>
<feature type="region of interest" description="Disordered" evidence="3">
    <location>
        <begin position="920"/>
        <end position="960"/>
    </location>
</feature>
<sequence>MSYGAVWKCHARSTGREVAIKAFKQAHEDAAIERVFEFVGPSVLHLLGECPDGLPSPLTKAVAWQLLCAVAHLHSTKMVHRDIKPANVLVQADGDGEGPPGVKLCDFGFARPTRCGPREVQRCTSYCVTRWYRAPEIMVGDLYGPSADIWSFGCTLAEMATGRPLFPGKSTADQLCRIGRCLGRLPPLLSGLAQAEPRLCPVLAAWPQVDAHLRQRLGPGLEPRLVELVEACLQLDPADRPTAEQLLQMPYFWDVPRLVGEPSARKVDVAPRQEGREEVGGERRQQAKPRACVQLSQGPGLGHADASAPCPPGGEPAGSEPCTPSRGQAAQSFKPQTPGRQPGPQLRPSPAPCSSGAAAATQRQSILPMAGVARWIAGEDDDGPITLADLPVPGSMPAHGTASAGVAVQPVGASRTAGDPATHGPRRCADSGSSRSSSDGGSPSDTDGLGLKGRGGPRHAPPPGRTGNDSGDNGAGREASKVPWLASVVGPDRTGPVCSSNAAFLPLDLPLPLPPPAALPGPQRSESGVHAAAMPAGPPQGLSTPGGGRGSTPGGAAGPMPSACTPLGAPASELRTQPGMPLPHVRPGEASAAAGPATRGQVPRTSMRALPIPAAGTAGSFSQRPQLRSPGAPGSFRQAPTLAFAPDLLHPLNSSVDARDGDSGPSPHAGWAFTTGPAAGGAGEGDDSCTVGGGGSTVGGGSEAEALSRGALTAATSLGGMSRLRLRASNLVGRLLTAAGAGSSNKQGDGAGTGARLQPRPRFVSDSGAGAKPAQHAPQPVPRQAQHTPEAAEAGASMVAPASGSPTAPPTDGVREQSEGRWASTVAPVLAAGPLGAARSGTPLTALSTPSHSVPAGSMLASPRSKGAGQNTAVALLVPALGSAPSSPLALGAWPPQSLSGALAARRLKAGLLDTTASSCFDGTTSPRSVDVPAEDAGAPGSRSVLANSHSGTVGAVASSSRRRVMSSRSLLSVVSPRQGRGLGRERERALTEAALSSRKSAHGALLPDSPARDALDAAARFMQQGKDLRARPRGAYRLGRVAPLSRAAAHPLPATPSTAAEPLLPSEAAEAVEAVEPPPSQRRPSSDGSALKERGSASSAAKERHMFPLALSTLPARAAVLDGPGNLSTTATAAGEGWDWNGKPTQAASLSLGRRTLLDLGQRSSLELERDRTTGLLDPLRVEEQGDPGPLHRSRTDASATPARKGPLARLLLAVRRAVGRG</sequence>
<dbReference type="SMART" id="SM00220">
    <property type="entry name" value="S_TKc"/>
    <property type="match status" value="1"/>
</dbReference>
<dbReference type="SUPFAM" id="SSF56112">
    <property type="entry name" value="Protein kinase-like (PK-like)"/>
    <property type="match status" value="1"/>
</dbReference>
<evidence type="ECO:0000313" key="6">
    <source>
        <dbReference type="Proteomes" id="UP000612055"/>
    </source>
</evidence>
<dbReference type="PROSITE" id="PS50011">
    <property type="entry name" value="PROTEIN_KINASE_DOM"/>
    <property type="match status" value="1"/>
</dbReference>
<feature type="compositionally biased region" description="Basic and acidic residues" evidence="3">
    <location>
        <begin position="264"/>
        <end position="285"/>
    </location>
</feature>
<feature type="region of interest" description="Disordered" evidence="3">
    <location>
        <begin position="740"/>
        <end position="822"/>
    </location>
</feature>
<dbReference type="GO" id="GO:0005524">
    <property type="term" value="F:ATP binding"/>
    <property type="evidence" value="ECO:0007669"/>
    <property type="project" value="UniProtKB-KW"/>
</dbReference>
<keyword evidence="1" id="KW-0547">Nucleotide-binding</keyword>
<protein>
    <recommendedName>
        <fullName evidence="4">Protein kinase domain-containing protein</fullName>
    </recommendedName>
</protein>
<dbReference type="InterPro" id="IPR050117">
    <property type="entry name" value="MAPK"/>
</dbReference>
<dbReference type="InterPro" id="IPR000719">
    <property type="entry name" value="Prot_kinase_dom"/>
</dbReference>
<evidence type="ECO:0000259" key="4">
    <source>
        <dbReference type="PROSITE" id="PS50011"/>
    </source>
</evidence>
<feature type="region of interest" description="Disordered" evidence="3">
    <location>
        <begin position="1173"/>
        <end position="1207"/>
    </location>
</feature>
<dbReference type="PROSITE" id="PS00108">
    <property type="entry name" value="PROTEIN_KINASE_ST"/>
    <property type="match status" value="1"/>
</dbReference>
<dbReference type="OrthoDB" id="538973at2759"/>
<feature type="region of interest" description="Disordered" evidence="3">
    <location>
        <begin position="264"/>
        <end position="362"/>
    </location>
</feature>
<dbReference type="InterPro" id="IPR011009">
    <property type="entry name" value="Kinase-like_dom_sf"/>
</dbReference>
<keyword evidence="6" id="KW-1185">Reference proteome</keyword>
<reference evidence="5" key="1">
    <citation type="journal article" date="2020" name="bioRxiv">
        <title>Comparative genomics of Chlamydomonas.</title>
        <authorList>
            <person name="Craig R.J."/>
            <person name="Hasan A.R."/>
            <person name="Ness R.W."/>
            <person name="Keightley P.D."/>
        </authorList>
    </citation>
    <scope>NUCLEOTIDE SEQUENCE</scope>
    <source>
        <strain evidence="5">CCAP 11/70</strain>
    </source>
</reference>
<dbReference type="FunFam" id="1.10.510.10:FF:000980">
    <property type="entry name" value="Predicted protein"/>
    <property type="match status" value="1"/>
</dbReference>
<keyword evidence="2" id="KW-0067">ATP-binding</keyword>
<dbReference type="Gene3D" id="1.10.510.10">
    <property type="entry name" value="Transferase(Phosphotransferase) domain 1"/>
    <property type="match status" value="1"/>
</dbReference>
<comment type="caution">
    <text evidence="5">The sequence shown here is derived from an EMBL/GenBank/DDBJ whole genome shotgun (WGS) entry which is preliminary data.</text>
</comment>
<feature type="domain" description="Protein kinase" evidence="4">
    <location>
        <begin position="1"/>
        <end position="252"/>
    </location>
</feature>
<feature type="region of interest" description="Disordered" evidence="3">
    <location>
        <begin position="1070"/>
        <end position="1105"/>
    </location>
</feature>
<feature type="compositionally biased region" description="Pro residues" evidence="3">
    <location>
        <begin position="509"/>
        <end position="519"/>
    </location>
</feature>
<gene>
    <name evidence="5" type="ORF">HYH03_017673</name>
</gene>
<feature type="compositionally biased region" description="Gly residues" evidence="3">
    <location>
        <begin position="544"/>
        <end position="557"/>
    </location>
</feature>
<feature type="compositionally biased region" description="Basic and acidic residues" evidence="3">
    <location>
        <begin position="1091"/>
        <end position="1105"/>
    </location>
</feature>
<feature type="compositionally biased region" description="Gly residues" evidence="3">
    <location>
        <begin position="691"/>
        <end position="702"/>
    </location>
</feature>
<name>A0A836BNP5_9CHLO</name>
<feature type="compositionally biased region" description="Polar residues" evidence="3">
    <location>
        <begin position="325"/>
        <end position="339"/>
    </location>
</feature>
<feature type="compositionally biased region" description="Low complexity" evidence="3">
    <location>
        <begin position="430"/>
        <end position="448"/>
    </location>
</feature>
<dbReference type="EMBL" id="JAEHOE010000175">
    <property type="protein sequence ID" value="KAG2483491.1"/>
    <property type="molecule type" value="Genomic_DNA"/>
</dbReference>
<proteinExistence type="predicted"/>
<dbReference type="Pfam" id="PF00069">
    <property type="entry name" value="Pkinase"/>
    <property type="match status" value="1"/>
</dbReference>
<feature type="region of interest" description="Disordered" evidence="3">
    <location>
        <begin position="379"/>
        <end position="705"/>
    </location>
</feature>
<evidence type="ECO:0000256" key="3">
    <source>
        <dbReference type="SAM" id="MobiDB-lite"/>
    </source>
</evidence>
<dbReference type="Proteomes" id="UP000612055">
    <property type="component" value="Unassembled WGS sequence"/>
</dbReference>
<evidence type="ECO:0000256" key="2">
    <source>
        <dbReference type="ARBA" id="ARBA00022840"/>
    </source>
</evidence>